<sequence>MWNHTGTAEEKHYRDSFYNHTLSKVGEGGSKAEEEAYNTVQREAVGVVGGGDGGGGGGMEEVEVVVVVDGGVGVDVEKESTPDVEEEDEEGVGGVLAVEGGGGDARGSS</sequence>
<feature type="region of interest" description="Disordered" evidence="1">
    <location>
        <begin position="78"/>
        <end position="109"/>
    </location>
</feature>
<evidence type="ECO:0000313" key="2">
    <source>
        <dbReference type="EMBL" id="KAK4788319.1"/>
    </source>
</evidence>
<protein>
    <submittedName>
        <fullName evidence="2">Uncharacterized protein</fullName>
    </submittedName>
</protein>
<accession>A0AAN7LNH9</accession>
<organism evidence="2 3">
    <name type="scientific">Trapa natans</name>
    <name type="common">Water chestnut</name>
    <dbReference type="NCBI Taxonomy" id="22666"/>
    <lineage>
        <taxon>Eukaryota</taxon>
        <taxon>Viridiplantae</taxon>
        <taxon>Streptophyta</taxon>
        <taxon>Embryophyta</taxon>
        <taxon>Tracheophyta</taxon>
        <taxon>Spermatophyta</taxon>
        <taxon>Magnoliopsida</taxon>
        <taxon>eudicotyledons</taxon>
        <taxon>Gunneridae</taxon>
        <taxon>Pentapetalae</taxon>
        <taxon>rosids</taxon>
        <taxon>malvids</taxon>
        <taxon>Myrtales</taxon>
        <taxon>Lythraceae</taxon>
        <taxon>Trapa</taxon>
    </lineage>
</organism>
<keyword evidence="3" id="KW-1185">Reference proteome</keyword>
<name>A0AAN7LNH9_TRANT</name>
<reference evidence="2 3" key="1">
    <citation type="journal article" date="2023" name="Hortic Res">
        <title>Pangenome of water caltrop reveals structural variations and asymmetric subgenome divergence after allopolyploidization.</title>
        <authorList>
            <person name="Zhang X."/>
            <person name="Chen Y."/>
            <person name="Wang L."/>
            <person name="Yuan Y."/>
            <person name="Fang M."/>
            <person name="Shi L."/>
            <person name="Lu R."/>
            <person name="Comes H.P."/>
            <person name="Ma Y."/>
            <person name="Chen Y."/>
            <person name="Huang G."/>
            <person name="Zhou Y."/>
            <person name="Zheng Z."/>
            <person name="Qiu Y."/>
        </authorList>
    </citation>
    <scope>NUCLEOTIDE SEQUENCE [LARGE SCALE GENOMIC DNA]</scope>
    <source>
        <strain evidence="2">F231</strain>
    </source>
</reference>
<evidence type="ECO:0000313" key="3">
    <source>
        <dbReference type="Proteomes" id="UP001346149"/>
    </source>
</evidence>
<feature type="compositionally biased region" description="Gly residues" evidence="1">
    <location>
        <begin position="99"/>
        <end position="109"/>
    </location>
</feature>
<evidence type="ECO:0000256" key="1">
    <source>
        <dbReference type="SAM" id="MobiDB-lite"/>
    </source>
</evidence>
<gene>
    <name evidence="2" type="ORF">SAY86_019638</name>
</gene>
<proteinExistence type="predicted"/>
<comment type="caution">
    <text evidence="2">The sequence shown here is derived from an EMBL/GenBank/DDBJ whole genome shotgun (WGS) entry which is preliminary data.</text>
</comment>
<dbReference type="Proteomes" id="UP001346149">
    <property type="component" value="Unassembled WGS sequence"/>
</dbReference>
<dbReference type="AlphaFoldDB" id="A0AAN7LNH9"/>
<feature type="compositionally biased region" description="Acidic residues" evidence="1">
    <location>
        <begin position="82"/>
        <end position="91"/>
    </location>
</feature>
<dbReference type="EMBL" id="JAXQNO010000011">
    <property type="protein sequence ID" value="KAK4788319.1"/>
    <property type="molecule type" value="Genomic_DNA"/>
</dbReference>